<comment type="subcellular location">
    <subcellularLocation>
        <location evidence="1">Cell membrane</location>
        <topology evidence="1">Multi-pass membrane protein</topology>
    </subcellularLocation>
</comment>
<dbReference type="PANTHER" id="PTHR24248:SF66">
    <property type="entry name" value="OCTOPAMINE RECEPTOR BETA-3R"/>
    <property type="match status" value="1"/>
</dbReference>
<evidence type="ECO:0000256" key="2">
    <source>
        <dbReference type="ARBA" id="ARBA00022475"/>
    </source>
</evidence>
<dbReference type="SUPFAM" id="SSF81321">
    <property type="entry name" value="Family A G protein-coupled receptor-like"/>
    <property type="match status" value="1"/>
</dbReference>
<dbReference type="PANTHER" id="PTHR24248">
    <property type="entry name" value="ADRENERGIC RECEPTOR-RELATED G-PROTEIN COUPLED RECEPTOR"/>
    <property type="match status" value="1"/>
</dbReference>
<dbReference type="GO" id="GO:0004930">
    <property type="term" value="F:G protein-coupled receptor activity"/>
    <property type="evidence" value="ECO:0007669"/>
    <property type="project" value="UniProtKB-KW"/>
</dbReference>
<proteinExistence type="predicted"/>
<evidence type="ECO:0000256" key="1">
    <source>
        <dbReference type="ARBA" id="ARBA00004651"/>
    </source>
</evidence>
<evidence type="ECO:0000259" key="10">
    <source>
        <dbReference type="PROSITE" id="PS50262"/>
    </source>
</evidence>
<evidence type="ECO:0000256" key="7">
    <source>
        <dbReference type="ARBA" id="ARBA00023170"/>
    </source>
</evidence>
<dbReference type="Gene3D" id="1.20.1070.10">
    <property type="entry name" value="Rhodopsin 7-helix transmembrane proteins"/>
    <property type="match status" value="1"/>
</dbReference>
<gene>
    <name evidence="11" type="ORF">GCK32_007270</name>
</gene>
<keyword evidence="5" id="KW-0297">G-protein coupled receptor</keyword>
<dbReference type="PROSITE" id="PS50262">
    <property type="entry name" value="G_PROTEIN_RECEP_F1_2"/>
    <property type="match status" value="1"/>
</dbReference>
<keyword evidence="4 9" id="KW-1133">Transmembrane helix</keyword>
<dbReference type="PRINTS" id="PR00237">
    <property type="entry name" value="GPCRRHODOPSN"/>
</dbReference>
<organism evidence="11 12">
    <name type="scientific">Trichostrongylus colubriformis</name>
    <name type="common">Black scour worm</name>
    <dbReference type="NCBI Taxonomy" id="6319"/>
    <lineage>
        <taxon>Eukaryota</taxon>
        <taxon>Metazoa</taxon>
        <taxon>Ecdysozoa</taxon>
        <taxon>Nematoda</taxon>
        <taxon>Chromadorea</taxon>
        <taxon>Rhabditida</taxon>
        <taxon>Rhabditina</taxon>
        <taxon>Rhabditomorpha</taxon>
        <taxon>Strongyloidea</taxon>
        <taxon>Trichostrongylidae</taxon>
        <taxon>Trichostrongylus</taxon>
    </lineage>
</organism>
<keyword evidence="12" id="KW-1185">Reference proteome</keyword>
<feature type="transmembrane region" description="Helical" evidence="9">
    <location>
        <begin position="73"/>
        <end position="95"/>
    </location>
</feature>
<feature type="transmembrane region" description="Helical" evidence="9">
    <location>
        <begin position="311"/>
        <end position="333"/>
    </location>
</feature>
<keyword evidence="6 9" id="KW-0472">Membrane</keyword>
<evidence type="ECO:0000256" key="8">
    <source>
        <dbReference type="ARBA" id="ARBA00023224"/>
    </source>
</evidence>
<dbReference type="GO" id="GO:0005886">
    <property type="term" value="C:plasma membrane"/>
    <property type="evidence" value="ECO:0007669"/>
    <property type="project" value="UniProtKB-SubCell"/>
</dbReference>
<sequence>MVQGFFGSACCPPVLSPSGSSWRFPLPWLCDAWQVTDFTLSTVSLYSICAIALDRILNLEKPLHAFKRSHRLALKVIFCVWAAPLLIWPPIYVIVAKHSRSTTGNGNGIICATGYNSTMLIFIVSLFVFYIPSILLIAMFARISMVVHKHFGFLRKHSNNPGIAQSPYPIRRASSAQTLQQRRESCSDGGALRVRSPQYLEVNYDERHHLCETTYRSYGETEEHASSRRASKASRRSSRIGSPFSIRGSLRYSITSFPTHVREVLRKESVARQIRAARAVSLILSCFLVCWLPFLVMWPVKLYCRNCISDWVYTVAVFLNYFCSALNPLLYALSSPRIRVLITSKLTMLGCSISRRSGTFDL</sequence>
<dbReference type="AlphaFoldDB" id="A0AAN8FVP2"/>
<dbReference type="GO" id="GO:0071880">
    <property type="term" value="P:adenylate cyclase-activating adrenergic receptor signaling pathway"/>
    <property type="evidence" value="ECO:0007669"/>
    <property type="project" value="TreeGrafter"/>
</dbReference>
<dbReference type="Pfam" id="PF00001">
    <property type="entry name" value="7tm_1"/>
    <property type="match status" value="1"/>
</dbReference>
<dbReference type="EMBL" id="WIXE01005734">
    <property type="protein sequence ID" value="KAK5981927.1"/>
    <property type="molecule type" value="Genomic_DNA"/>
</dbReference>
<keyword evidence="3 9" id="KW-0812">Transmembrane</keyword>
<comment type="caution">
    <text evidence="11">The sequence shown here is derived from an EMBL/GenBank/DDBJ whole genome shotgun (WGS) entry which is preliminary data.</text>
</comment>
<evidence type="ECO:0000313" key="12">
    <source>
        <dbReference type="Proteomes" id="UP001331761"/>
    </source>
</evidence>
<dbReference type="Proteomes" id="UP001331761">
    <property type="component" value="Unassembled WGS sequence"/>
</dbReference>
<dbReference type="GO" id="GO:0043410">
    <property type="term" value="P:positive regulation of MAPK cascade"/>
    <property type="evidence" value="ECO:0007669"/>
    <property type="project" value="TreeGrafter"/>
</dbReference>
<reference evidence="11 12" key="1">
    <citation type="submission" date="2019-10" db="EMBL/GenBank/DDBJ databases">
        <title>Assembly and Annotation for the nematode Trichostrongylus colubriformis.</title>
        <authorList>
            <person name="Martin J."/>
        </authorList>
    </citation>
    <scope>NUCLEOTIDE SEQUENCE [LARGE SCALE GENOMIC DNA]</scope>
    <source>
        <strain evidence="11">G859</strain>
        <tissue evidence="11">Whole worm</tissue>
    </source>
</reference>
<evidence type="ECO:0000256" key="6">
    <source>
        <dbReference type="ARBA" id="ARBA00023136"/>
    </source>
</evidence>
<feature type="domain" description="G-protein coupled receptors family 1 profile" evidence="10">
    <location>
        <begin position="21"/>
        <end position="331"/>
    </location>
</feature>
<evidence type="ECO:0000256" key="9">
    <source>
        <dbReference type="SAM" id="Phobius"/>
    </source>
</evidence>
<protein>
    <recommendedName>
        <fullName evidence="10">G-protein coupled receptors family 1 profile domain-containing protein</fullName>
    </recommendedName>
</protein>
<feature type="transmembrane region" description="Helical" evidence="9">
    <location>
        <begin position="276"/>
        <end position="299"/>
    </location>
</feature>
<evidence type="ECO:0000313" key="11">
    <source>
        <dbReference type="EMBL" id="KAK5981927.1"/>
    </source>
</evidence>
<evidence type="ECO:0000256" key="3">
    <source>
        <dbReference type="ARBA" id="ARBA00022692"/>
    </source>
</evidence>
<accession>A0AAN8FVP2</accession>
<dbReference type="InterPro" id="IPR000276">
    <property type="entry name" value="GPCR_Rhodpsn"/>
</dbReference>
<name>A0AAN8FVP2_TRICO</name>
<keyword evidence="8" id="KW-0807">Transducer</keyword>
<keyword evidence="7" id="KW-0675">Receptor</keyword>
<dbReference type="InterPro" id="IPR017452">
    <property type="entry name" value="GPCR_Rhodpsn_7TM"/>
</dbReference>
<evidence type="ECO:0000256" key="5">
    <source>
        <dbReference type="ARBA" id="ARBA00023040"/>
    </source>
</evidence>
<evidence type="ECO:0000256" key="4">
    <source>
        <dbReference type="ARBA" id="ARBA00022989"/>
    </source>
</evidence>
<keyword evidence="2" id="KW-1003">Cell membrane</keyword>
<feature type="transmembrane region" description="Helical" evidence="9">
    <location>
        <begin position="115"/>
        <end position="141"/>
    </location>
</feature>